<protein>
    <recommendedName>
        <fullName evidence="3">(2Fe-2S)-binding protein</fullName>
    </recommendedName>
</protein>
<evidence type="ECO:0008006" key="3">
    <source>
        <dbReference type="Google" id="ProtNLM"/>
    </source>
</evidence>
<organism evidence="1 2">
    <name type="scientific">Methylocystis borbori</name>
    <dbReference type="NCBI Taxonomy" id="3118750"/>
    <lineage>
        <taxon>Bacteria</taxon>
        <taxon>Pseudomonadati</taxon>
        <taxon>Pseudomonadota</taxon>
        <taxon>Alphaproteobacteria</taxon>
        <taxon>Hyphomicrobiales</taxon>
        <taxon>Methylocystaceae</taxon>
        <taxon>Methylocystis</taxon>
    </lineage>
</organism>
<proteinExistence type="predicted"/>
<keyword evidence="2" id="KW-1185">Reference proteome</keyword>
<gene>
    <name evidence="1" type="ORF">V3H18_07630</name>
</gene>
<dbReference type="RefSeq" id="WP_332081412.1">
    <property type="nucleotide sequence ID" value="NZ_JAZHYN010000017.1"/>
</dbReference>
<sequence>MSETRCPSAPAMTGATVIGAVGEDGRLAHFATTLVADEYFLAAARVQGAPEQSFRFSSSCAESRCVQWNGEACGLIGRIVGLLKDAGAPIKPDRGHACTIRAHCRWRLQRGDEACGVCSFVVTDGSGEAAEASA</sequence>
<dbReference type="EMBL" id="JAZHYN010000017">
    <property type="protein sequence ID" value="MEF3366402.1"/>
    <property type="molecule type" value="Genomic_DNA"/>
</dbReference>
<dbReference type="Proteomes" id="UP001350748">
    <property type="component" value="Unassembled WGS sequence"/>
</dbReference>
<evidence type="ECO:0000313" key="2">
    <source>
        <dbReference type="Proteomes" id="UP001350748"/>
    </source>
</evidence>
<reference evidence="1 2" key="1">
    <citation type="submission" date="2024-02" db="EMBL/GenBank/DDBJ databases">
        <authorList>
            <person name="Grouzdev D."/>
        </authorList>
    </citation>
    <scope>NUCLEOTIDE SEQUENCE [LARGE SCALE GENOMIC DNA]</scope>
    <source>
        <strain evidence="1 2">9N</strain>
    </source>
</reference>
<evidence type="ECO:0000313" key="1">
    <source>
        <dbReference type="EMBL" id="MEF3366402.1"/>
    </source>
</evidence>
<name>A0ABU7XH93_9HYPH</name>
<accession>A0ABU7XH93</accession>
<comment type="caution">
    <text evidence="1">The sequence shown here is derived from an EMBL/GenBank/DDBJ whole genome shotgun (WGS) entry which is preliminary data.</text>
</comment>